<comment type="caution">
    <text evidence="1">The sequence shown here is derived from an EMBL/GenBank/DDBJ whole genome shotgun (WGS) entry which is preliminary data.</text>
</comment>
<protein>
    <submittedName>
        <fullName evidence="1">Uncharacterized protein</fullName>
    </submittedName>
</protein>
<accession>A0A1V5ZJC4</accession>
<dbReference type="AlphaFoldDB" id="A0A1V5ZJC4"/>
<sequence length="116" mass="13794">MRKTIYLNFPKFMNPKEYETYFKNLYNLGLKPALDNNDDFNFTKAFSTYESYINICKQKVISPLEFEEPKFIVCISFDNKTFFITKQNKEIVMTFPEFLNYINTNNSIGIKMEICG</sequence>
<proteinExistence type="predicted"/>
<dbReference type="Proteomes" id="UP000485621">
    <property type="component" value="Unassembled WGS sequence"/>
</dbReference>
<dbReference type="EMBL" id="MWDB01000049">
    <property type="protein sequence ID" value="OQB40295.1"/>
    <property type="molecule type" value="Genomic_DNA"/>
</dbReference>
<organism evidence="1">
    <name type="scientific">candidate division CPR1 bacterium ADurb.Bin160</name>
    <dbReference type="NCBI Taxonomy" id="1852826"/>
    <lineage>
        <taxon>Bacteria</taxon>
        <taxon>candidate division CPR1</taxon>
    </lineage>
</organism>
<name>A0A1V5ZJC4_9BACT</name>
<gene>
    <name evidence="1" type="ORF">BWY04_01384</name>
</gene>
<reference evidence="1" key="1">
    <citation type="submission" date="2017-02" db="EMBL/GenBank/DDBJ databases">
        <title>Delving into the versatile metabolic prowess of the omnipresent phylum Bacteroidetes.</title>
        <authorList>
            <person name="Nobu M.K."/>
            <person name="Mei R."/>
            <person name="Narihiro T."/>
            <person name="Kuroda K."/>
            <person name="Liu W.-T."/>
        </authorList>
    </citation>
    <scope>NUCLEOTIDE SEQUENCE</scope>
    <source>
        <strain evidence="1">ADurb.Bin160</strain>
    </source>
</reference>
<evidence type="ECO:0000313" key="1">
    <source>
        <dbReference type="EMBL" id="OQB40295.1"/>
    </source>
</evidence>